<evidence type="ECO:0000313" key="1">
    <source>
        <dbReference type="EMBL" id="MBO2439833.1"/>
    </source>
</evidence>
<name>A0ABS3R0R3_9ACTN</name>
<accession>A0ABS3R0R3</accession>
<protein>
    <submittedName>
        <fullName evidence="1">Uncharacterized protein</fullName>
    </submittedName>
</protein>
<comment type="caution">
    <text evidence="1">The sequence shown here is derived from an EMBL/GenBank/DDBJ whole genome shotgun (WGS) entry which is preliminary data.</text>
</comment>
<sequence length="65" mass="7300">MPDDRMALLLLRRLFPHWSTTLDGGVWRATGRILISSSHLEGLLDLLYAAEPAAVERAAELLDER</sequence>
<organism evidence="1 2">
    <name type="scientific">Actinomadura nitritigenes</name>
    <dbReference type="NCBI Taxonomy" id="134602"/>
    <lineage>
        <taxon>Bacteria</taxon>
        <taxon>Bacillati</taxon>
        <taxon>Actinomycetota</taxon>
        <taxon>Actinomycetes</taxon>
        <taxon>Streptosporangiales</taxon>
        <taxon>Thermomonosporaceae</taxon>
        <taxon>Actinomadura</taxon>
    </lineage>
</organism>
<dbReference type="Proteomes" id="UP000666915">
    <property type="component" value="Unassembled WGS sequence"/>
</dbReference>
<gene>
    <name evidence="1" type="ORF">J4557_20115</name>
</gene>
<dbReference type="RefSeq" id="WP_208268267.1">
    <property type="nucleotide sequence ID" value="NZ_BAAAGM010000010.1"/>
</dbReference>
<evidence type="ECO:0000313" key="2">
    <source>
        <dbReference type="Proteomes" id="UP000666915"/>
    </source>
</evidence>
<dbReference type="EMBL" id="JAGEOK010000012">
    <property type="protein sequence ID" value="MBO2439833.1"/>
    <property type="molecule type" value="Genomic_DNA"/>
</dbReference>
<keyword evidence="2" id="KW-1185">Reference proteome</keyword>
<reference evidence="1 2" key="1">
    <citation type="submission" date="2021-03" db="EMBL/GenBank/DDBJ databases">
        <authorList>
            <person name="Kanchanasin P."/>
            <person name="Saeng-In P."/>
            <person name="Phongsopitanun W."/>
            <person name="Yuki M."/>
            <person name="Kudo T."/>
            <person name="Ohkuma M."/>
            <person name="Tanasupawat S."/>
        </authorList>
    </citation>
    <scope>NUCLEOTIDE SEQUENCE [LARGE SCALE GENOMIC DNA]</scope>
    <source>
        <strain evidence="1 2">L46</strain>
    </source>
</reference>
<proteinExistence type="predicted"/>